<sequence>MTKTSQRVQASVQGTANNAPASVFAGVDTHADTHHAAIVDALGHPLADRQFPSTPAGHQDLHDFITSHGRLALVAVEGTGSYGRTLTSHLLSQGLQVRQALRPGAPKRPRGKTDTIDAYRAARAAAADDGSLPVPKTGTGTSIAIRAAKNARRQAVRAQGDTMRQLKDLLITAPTSVREDYRGLDDRALLDALAALDQPDPQQGPDQIVRAVLGCLARRWLDLDAEITQHTRLLDTLTLQANPALRATKGVGAVVAAELLSLAGDNPGRIRSQAALAAMTGTCPIPASSGRTHRHRLNRGGDRQANWAIHRIAHNRATHDPATRAYIQRLISRGKTKREAIRCLKRAITREIYKTLTNPQPLPDHTTLRQRRKAKGITLTQAATALHTWPARISELERGKRPDHDLATTYDQWLTTA</sequence>
<dbReference type="AlphaFoldDB" id="A0A1H0CSC2"/>
<dbReference type="InterPro" id="IPR010982">
    <property type="entry name" value="Lambda_DNA-bd_dom_sf"/>
</dbReference>
<proteinExistence type="predicted"/>
<dbReference type="NCBIfam" id="NF033542">
    <property type="entry name" value="transpos_IS110"/>
    <property type="match status" value="1"/>
</dbReference>
<dbReference type="Pfam" id="PF02371">
    <property type="entry name" value="Transposase_20"/>
    <property type="match status" value="1"/>
</dbReference>
<name>A0A1H0CSC2_9ACTO</name>
<dbReference type="RefSeq" id="WP_092535866.1">
    <property type="nucleotide sequence ID" value="NZ_FNIM01000008.1"/>
</dbReference>
<reference evidence="3" key="1">
    <citation type="submission" date="2016-10" db="EMBL/GenBank/DDBJ databases">
        <authorList>
            <person name="Varghese N."/>
            <person name="Submissions S."/>
        </authorList>
    </citation>
    <scope>NUCLEOTIDE SEQUENCE [LARGE SCALE GENOMIC DNA]</scope>
    <source>
        <strain evidence="3">DSM 27982</strain>
    </source>
</reference>
<keyword evidence="3" id="KW-1185">Reference proteome</keyword>
<dbReference type="Gene3D" id="1.10.260.40">
    <property type="entry name" value="lambda repressor-like DNA-binding domains"/>
    <property type="match status" value="1"/>
</dbReference>
<feature type="domain" description="HTH cro/C1-type" evidence="1">
    <location>
        <begin position="368"/>
        <end position="407"/>
    </location>
</feature>
<dbReference type="Pfam" id="PF01548">
    <property type="entry name" value="DEDD_Tnp_IS110"/>
    <property type="match status" value="1"/>
</dbReference>
<evidence type="ECO:0000313" key="3">
    <source>
        <dbReference type="Proteomes" id="UP000198541"/>
    </source>
</evidence>
<dbReference type="SUPFAM" id="SSF47413">
    <property type="entry name" value="lambda repressor-like DNA-binding domains"/>
    <property type="match status" value="1"/>
</dbReference>
<dbReference type="Proteomes" id="UP000198541">
    <property type="component" value="Unassembled WGS sequence"/>
</dbReference>
<protein>
    <submittedName>
        <fullName evidence="2">Transposase</fullName>
    </submittedName>
</protein>
<dbReference type="PANTHER" id="PTHR33055">
    <property type="entry name" value="TRANSPOSASE FOR INSERTION SEQUENCE ELEMENT IS1111A"/>
    <property type="match status" value="1"/>
</dbReference>
<dbReference type="InterPro" id="IPR001387">
    <property type="entry name" value="Cro/C1-type_HTH"/>
</dbReference>
<gene>
    <name evidence="2" type="ORF">SAMN05216355_1083</name>
</gene>
<dbReference type="PANTHER" id="PTHR33055:SF16">
    <property type="entry name" value="TRANSPOSASE FOR INSERTION SEQUENCE ELEMENT IS1547"/>
    <property type="match status" value="1"/>
</dbReference>
<dbReference type="InterPro" id="IPR002525">
    <property type="entry name" value="Transp_IS110-like_N"/>
</dbReference>
<dbReference type="GO" id="GO:0003677">
    <property type="term" value="F:DNA binding"/>
    <property type="evidence" value="ECO:0007669"/>
    <property type="project" value="InterPro"/>
</dbReference>
<accession>A0A1H0CSC2</accession>
<dbReference type="CDD" id="cd00093">
    <property type="entry name" value="HTH_XRE"/>
    <property type="match status" value="1"/>
</dbReference>
<dbReference type="InterPro" id="IPR047650">
    <property type="entry name" value="Transpos_IS110"/>
</dbReference>
<organism evidence="2 3">
    <name type="scientific">Actinomyces ruminicola</name>
    <dbReference type="NCBI Taxonomy" id="332524"/>
    <lineage>
        <taxon>Bacteria</taxon>
        <taxon>Bacillati</taxon>
        <taxon>Actinomycetota</taxon>
        <taxon>Actinomycetes</taxon>
        <taxon>Actinomycetales</taxon>
        <taxon>Actinomycetaceae</taxon>
        <taxon>Actinomyces</taxon>
    </lineage>
</organism>
<evidence type="ECO:0000259" key="1">
    <source>
        <dbReference type="PROSITE" id="PS50943"/>
    </source>
</evidence>
<dbReference type="GO" id="GO:0004803">
    <property type="term" value="F:transposase activity"/>
    <property type="evidence" value="ECO:0007669"/>
    <property type="project" value="InterPro"/>
</dbReference>
<dbReference type="STRING" id="332524.SAMN04487766_12419"/>
<dbReference type="GO" id="GO:0006313">
    <property type="term" value="P:DNA transposition"/>
    <property type="evidence" value="ECO:0007669"/>
    <property type="project" value="InterPro"/>
</dbReference>
<dbReference type="PROSITE" id="PS50943">
    <property type="entry name" value="HTH_CROC1"/>
    <property type="match status" value="1"/>
</dbReference>
<dbReference type="InterPro" id="IPR003346">
    <property type="entry name" value="Transposase_20"/>
</dbReference>
<dbReference type="EMBL" id="FNIM01000008">
    <property type="protein sequence ID" value="SDN60778.1"/>
    <property type="molecule type" value="Genomic_DNA"/>
</dbReference>
<evidence type="ECO:0000313" key="2">
    <source>
        <dbReference type="EMBL" id="SDN60778.1"/>
    </source>
</evidence>